<keyword evidence="4" id="KW-0653">Protein transport</keyword>
<comment type="caution">
    <text evidence="7">The sequence shown here is derived from an EMBL/GenBank/DDBJ whole genome shotgun (WGS) entry which is preliminary data.</text>
</comment>
<evidence type="ECO:0000256" key="1">
    <source>
        <dbReference type="ARBA" id="ARBA00004496"/>
    </source>
</evidence>
<dbReference type="InterPro" id="IPR001180">
    <property type="entry name" value="CNH_dom"/>
</dbReference>
<dbReference type="GO" id="GO:0006914">
    <property type="term" value="P:autophagy"/>
    <property type="evidence" value="ECO:0007669"/>
    <property type="project" value="TreeGrafter"/>
</dbReference>
<feature type="region of interest" description="Disordered" evidence="5">
    <location>
        <begin position="518"/>
        <end position="543"/>
    </location>
</feature>
<dbReference type="OrthoDB" id="5325112at2759"/>
<keyword evidence="8" id="KW-1185">Reference proteome</keyword>
<evidence type="ECO:0000313" key="8">
    <source>
        <dbReference type="Proteomes" id="UP001043456"/>
    </source>
</evidence>
<dbReference type="AlphaFoldDB" id="A0A9P3EQ84"/>
<dbReference type="GO" id="GO:0005737">
    <property type="term" value="C:cytoplasm"/>
    <property type="evidence" value="ECO:0007669"/>
    <property type="project" value="UniProtKB-SubCell"/>
</dbReference>
<proteinExistence type="predicted"/>
<keyword evidence="2" id="KW-0813">Transport</keyword>
<reference evidence="7 8" key="1">
    <citation type="submission" date="2018-10" db="EMBL/GenBank/DDBJ databases">
        <title>Pan-genome distribution and transcriptional activeness of fungal secondary metabolism genes in Aspergillus section Fumigati.</title>
        <authorList>
            <person name="Takahashi H."/>
            <person name="Umemura M."/>
            <person name="Ninomiya A."/>
            <person name="Kusuya Y."/>
            <person name="Urayama S."/>
            <person name="Shimizu M."/>
            <person name="Watanabe A."/>
            <person name="Kamei K."/>
            <person name="Yaguchi T."/>
            <person name="Hagiwara D."/>
        </authorList>
    </citation>
    <scope>NUCLEOTIDE SEQUENCE [LARGE SCALE GENOMIC DNA]</scope>
    <source>
        <strain evidence="7 8">IFM 55266</strain>
    </source>
</reference>
<feature type="region of interest" description="Disordered" evidence="5">
    <location>
        <begin position="239"/>
        <end position="345"/>
    </location>
</feature>
<comment type="subcellular location">
    <subcellularLocation>
        <location evidence="1">Cytoplasm</location>
    </subcellularLocation>
</comment>
<keyword evidence="3" id="KW-0963">Cytoplasm</keyword>
<dbReference type="PANTHER" id="PTHR12894:SF27">
    <property type="entry name" value="TRANSFORMING GROWTH FACTOR-BETA RECEPTOR-ASSOCIATED PROTEIN 1"/>
    <property type="match status" value="1"/>
</dbReference>
<dbReference type="Proteomes" id="UP001043456">
    <property type="component" value="Unassembled WGS sequence"/>
</dbReference>
<dbReference type="EMBL" id="BHVY01000002">
    <property type="protein sequence ID" value="GIJ83604.1"/>
    <property type="molecule type" value="Genomic_DNA"/>
</dbReference>
<dbReference type="GO" id="GO:0015031">
    <property type="term" value="P:protein transport"/>
    <property type="evidence" value="ECO:0007669"/>
    <property type="project" value="UniProtKB-KW"/>
</dbReference>
<evidence type="ECO:0000259" key="6">
    <source>
        <dbReference type="PROSITE" id="PS50219"/>
    </source>
</evidence>
<dbReference type="GO" id="GO:0034058">
    <property type="term" value="P:endosomal vesicle fusion"/>
    <property type="evidence" value="ECO:0007669"/>
    <property type="project" value="TreeGrafter"/>
</dbReference>
<feature type="compositionally biased region" description="Basic and acidic residues" evidence="5">
    <location>
        <begin position="526"/>
        <end position="543"/>
    </location>
</feature>
<evidence type="ECO:0000256" key="4">
    <source>
        <dbReference type="ARBA" id="ARBA00022927"/>
    </source>
</evidence>
<protein>
    <recommendedName>
        <fullName evidence="6">CNH domain-containing protein</fullName>
    </recommendedName>
</protein>
<dbReference type="RefSeq" id="XP_043154351.1">
    <property type="nucleotide sequence ID" value="XM_043298416.1"/>
</dbReference>
<accession>A0A9P3EQ84</accession>
<gene>
    <name evidence="7" type="ORF">Asppvi_002428</name>
</gene>
<organism evidence="7 8">
    <name type="scientific">Aspergillus pseudoviridinutans</name>
    <dbReference type="NCBI Taxonomy" id="1517512"/>
    <lineage>
        <taxon>Eukaryota</taxon>
        <taxon>Fungi</taxon>
        <taxon>Dikarya</taxon>
        <taxon>Ascomycota</taxon>
        <taxon>Pezizomycotina</taxon>
        <taxon>Eurotiomycetes</taxon>
        <taxon>Eurotiomycetidae</taxon>
        <taxon>Eurotiales</taxon>
        <taxon>Aspergillaceae</taxon>
        <taxon>Aspergillus</taxon>
        <taxon>Aspergillus subgen. Fumigati</taxon>
    </lineage>
</organism>
<dbReference type="InterPro" id="IPR032914">
    <property type="entry name" value="Vam6/VPS39/TRAP1"/>
</dbReference>
<evidence type="ECO:0000256" key="5">
    <source>
        <dbReference type="SAM" id="MobiDB-lite"/>
    </source>
</evidence>
<dbReference type="GeneID" id="67001040"/>
<name>A0A9P3EQ84_9EURO</name>
<sequence length="1225" mass="136497">MVTDDDGISPRKRRKITSPKTAPYVLRSLLDQVPLSAEDPTTDDVYITCVEYWNDNLYIGTSSAEILHFVCLPPDPSDRSNEPSFILASRLPIPFSQNAPLATKHPGIQQIVLLPTVNKACVLCNGTVTFYLLPELSPAFNNTKVNNCRWIGGLDLNADTNGAEPPVVLIGAQSRMMLVRIGDDARRIRNIEFPGCLMALRRGTIACAADSHAYSLLDVEHQQKIPLFPISSSNEAFESGHVEDMPSAPSPTPQGARTHARSSSSNTLVGMLQPNLPHLQHDRSRSATPELSPDSGMPRRSVSQDRSRSASPRTSIENRAGELQPGSVSDTKPLPPLPKQLKPHIVSPTPSEFLLVTGTEEKEPGVGMFVNLDGDVVPRGTLNFHRYPEYIVIDSGEENNLVESTENTHDQYILAVIETEQDGKRCKWLEVQPWDVDPREEEKNRRSWLEVPSAEDMPSCPVGICHTMSSSQLEFGELGSLLQMVRLKTPSLSPHIPVTDPRTQASIEQLQKEKELFESQELTDSDGVRKGDGSSERGWEAERNNEEAKFARALGQTQSSLVMWSGRRIWRVVRNPLTTWLDGALQDGQGSKELMYGDLKRDPILDVFEEVQAAEPRSEAEFLGLNFLKQKSSLLLFGDLLFMDAAARKGAAIQVTERVLITGGLDPRIVLLLIPQLRPEVLQGPQGIWVHGGLAQIAEVYLQRLEKADEQYKDLNALDDEVVNMIKRFLLSWQQKRGYGSIADETYVFDSVDAALLHLLLDQDSQLAMEQRPDSPIRAELNKLVDTWKGSFDRAVALLESYRRLYVLSRLYQSQKMSRNVLKTWRRIIEGEENVGGEVTGSGIEAQMRKYLVKIKDAQLVEEYGSWLAGRNPQLGIQVFADKTSRVKLEPADVVKMLKERAPNAVQVYLEHLVFAKNYTQYADDLLSYYLDTVLSVLESSPAARESLAESYSTYRALRPPKPTYMNFIMANTPSEPWWQSRLRLLQLLGGGSSSQFSSTPSPSKLTYSIPAVLARIEPFQDDLVSESVILDGLQGRHREALRLLTHGLGDYDSAVRYCLFGGPRSTSSAGTVELADRSHQSELFRYLLDEFLQIQDVSERIERTSDLLARFAAWFDIKDVLQLIPDDWSVDILSGFLAHVFRVLVSQTREARIERALSASVNLRIGAEYIEGMEKVGGWVEDDSGVRRLKDAAAGDANRNSAAVQVTDGGSDFGDMVEASQSGL</sequence>
<dbReference type="PANTHER" id="PTHR12894">
    <property type="entry name" value="CNH DOMAIN CONTAINING"/>
    <property type="match status" value="1"/>
</dbReference>
<evidence type="ECO:0000256" key="2">
    <source>
        <dbReference type="ARBA" id="ARBA00022448"/>
    </source>
</evidence>
<evidence type="ECO:0000313" key="7">
    <source>
        <dbReference type="EMBL" id="GIJ83604.1"/>
    </source>
</evidence>
<evidence type="ECO:0000256" key="3">
    <source>
        <dbReference type="ARBA" id="ARBA00022490"/>
    </source>
</evidence>
<feature type="domain" description="CNH" evidence="6">
    <location>
        <begin position="44"/>
        <end position="436"/>
    </location>
</feature>
<dbReference type="GO" id="GO:0016020">
    <property type="term" value="C:membrane"/>
    <property type="evidence" value="ECO:0007669"/>
    <property type="project" value="TreeGrafter"/>
</dbReference>
<dbReference type="PROSITE" id="PS50219">
    <property type="entry name" value="CNH"/>
    <property type="match status" value="1"/>
</dbReference>